<dbReference type="PRINTS" id="PR00598">
    <property type="entry name" value="HTHMARR"/>
</dbReference>
<dbReference type="Gene3D" id="1.10.10.10">
    <property type="entry name" value="Winged helix-like DNA-binding domain superfamily/Winged helix DNA-binding domain"/>
    <property type="match status" value="1"/>
</dbReference>
<proteinExistence type="predicted"/>
<evidence type="ECO:0000313" key="7">
    <source>
        <dbReference type="Proteomes" id="UP000199598"/>
    </source>
</evidence>
<sequence length="173" mass="19533">MNEILGDQAPETEQDGQHSKPVSTPRTLGEVGLGHFAPYLMNRIMGRYNESLREKLSRSGLSVAKMRALAVLSVVDGLMINELSVYSVIEQSTLSRTLDAMEKEGLIHRKASEQDNRVRHIFLTEAGRSAFGEMWPHMRDEYSTMFTGVSQAEHDAFLVTLRKVLANIRKHDF</sequence>
<organism evidence="6 7">
    <name type="scientific">Pseudovibrio ascidiaceicola</name>
    <dbReference type="NCBI Taxonomy" id="285279"/>
    <lineage>
        <taxon>Bacteria</taxon>
        <taxon>Pseudomonadati</taxon>
        <taxon>Pseudomonadota</taxon>
        <taxon>Alphaproteobacteria</taxon>
        <taxon>Hyphomicrobiales</taxon>
        <taxon>Stappiaceae</taxon>
        <taxon>Pseudovibrio</taxon>
    </lineage>
</organism>
<feature type="region of interest" description="Disordered" evidence="4">
    <location>
        <begin position="1"/>
        <end position="29"/>
    </location>
</feature>
<name>A0A1I4B1Y1_9HYPH</name>
<evidence type="ECO:0000256" key="3">
    <source>
        <dbReference type="ARBA" id="ARBA00023163"/>
    </source>
</evidence>
<dbReference type="PROSITE" id="PS50995">
    <property type="entry name" value="HTH_MARR_2"/>
    <property type="match status" value="1"/>
</dbReference>
<dbReference type="Proteomes" id="UP000199598">
    <property type="component" value="Unassembled WGS sequence"/>
</dbReference>
<evidence type="ECO:0000313" key="6">
    <source>
        <dbReference type="EMBL" id="SFK61919.1"/>
    </source>
</evidence>
<dbReference type="InterPro" id="IPR036388">
    <property type="entry name" value="WH-like_DNA-bd_sf"/>
</dbReference>
<dbReference type="EMBL" id="FOSK01000007">
    <property type="protein sequence ID" value="SFK61919.1"/>
    <property type="molecule type" value="Genomic_DNA"/>
</dbReference>
<evidence type="ECO:0000256" key="2">
    <source>
        <dbReference type="ARBA" id="ARBA00023125"/>
    </source>
</evidence>
<gene>
    <name evidence="6" type="ORF">SAMN04488518_10735</name>
</gene>
<protein>
    <submittedName>
        <fullName evidence="6">DNA-binding transcriptional regulator, MarR family</fullName>
    </submittedName>
</protein>
<evidence type="ECO:0000256" key="1">
    <source>
        <dbReference type="ARBA" id="ARBA00023015"/>
    </source>
</evidence>
<dbReference type="SUPFAM" id="SSF46785">
    <property type="entry name" value="Winged helix' DNA-binding domain"/>
    <property type="match status" value="1"/>
</dbReference>
<dbReference type="PANTHER" id="PTHR42756:SF1">
    <property type="entry name" value="TRANSCRIPTIONAL REPRESSOR OF EMRAB OPERON"/>
    <property type="match status" value="1"/>
</dbReference>
<dbReference type="RefSeq" id="WP_082826866.1">
    <property type="nucleotide sequence ID" value="NZ_FOSK01000007.1"/>
</dbReference>
<reference evidence="6 7" key="1">
    <citation type="submission" date="2016-10" db="EMBL/GenBank/DDBJ databases">
        <authorList>
            <person name="Varghese N."/>
            <person name="Submissions S."/>
        </authorList>
    </citation>
    <scope>NUCLEOTIDE SEQUENCE [LARGE SCALE GENOMIC DNA]</scope>
    <source>
        <strain evidence="6 7">DSM 16392</strain>
    </source>
</reference>
<keyword evidence="7" id="KW-1185">Reference proteome</keyword>
<dbReference type="GO" id="GO:0003677">
    <property type="term" value="F:DNA binding"/>
    <property type="evidence" value="ECO:0007669"/>
    <property type="project" value="UniProtKB-KW"/>
</dbReference>
<comment type="caution">
    <text evidence="6">The sequence shown here is derived from an EMBL/GenBank/DDBJ whole genome shotgun (WGS) entry which is preliminary data.</text>
</comment>
<feature type="domain" description="HTH marR-type" evidence="5">
    <location>
        <begin position="34"/>
        <end position="166"/>
    </location>
</feature>
<keyword evidence="3" id="KW-0804">Transcription</keyword>
<dbReference type="InterPro" id="IPR036390">
    <property type="entry name" value="WH_DNA-bd_sf"/>
</dbReference>
<keyword evidence="1" id="KW-0805">Transcription regulation</keyword>
<dbReference type="SMART" id="SM00347">
    <property type="entry name" value="HTH_MARR"/>
    <property type="match status" value="1"/>
</dbReference>
<keyword evidence="2 6" id="KW-0238">DNA-binding</keyword>
<dbReference type="PANTHER" id="PTHR42756">
    <property type="entry name" value="TRANSCRIPTIONAL REGULATOR, MARR"/>
    <property type="match status" value="1"/>
</dbReference>
<evidence type="ECO:0000259" key="5">
    <source>
        <dbReference type="PROSITE" id="PS50995"/>
    </source>
</evidence>
<evidence type="ECO:0000256" key="4">
    <source>
        <dbReference type="SAM" id="MobiDB-lite"/>
    </source>
</evidence>
<dbReference type="Pfam" id="PF01047">
    <property type="entry name" value="MarR"/>
    <property type="match status" value="1"/>
</dbReference>
<accession>A0A1I4B1Y1</accession>
<dbReference type="InterPro" id="IPR000835">
    <property type="entry name" value="HTH_MarR-typ"/>
</dbReference>